<comment type="caution">
    <text evidence="1">The sequence shown here is derived from an EMBL/GenBank/DDBJ whole genome shotgun (WGS) entry which is preliminary data.</text>
</comment>
<reference evidence="1" key="1">
    <citation type="submission" date="2019-11" db="EMBL/GenBank/DDBJ databases">
        <title>Genomic insights into an expanded diversity of filamentous marine cyanobacteria reveals the extraordinary biosynthetic potential of Moorea and Okeania.</title>
        <authorList>
            <person name="Ferreira Leao T."/>
            <person name="Wang M."/>
            <person name="Moss N."/>
            <person name="Da Silva R."/>
            <person name="Sanders J."/>
            <person name="Nurk S."/>
            <person name="Gurevich A."/>
            <person name="Humphrey G."/>
            <person name="Reher R."/>
            <person name="Zhu Q."/>
            <person name="Belda-Ferre P."/>
            <person name="Glukhov E."/>
            <person name="Rex R."/>
            <person name="Dorrestein P.C."/>
            <person name="Knight R."/>
            <person name="Pevzner P."/>
            <person name="Gerwick W.H."/>
            <person name="Gerwick L."/>
        </authorList>
    </citation>
    <scope>NUCLEOTIDE SEQUENCE</scope>
    <source>
        <strain evidence="1">SIO1C4</strain>
    </source>
</reference>
<evidence type="ECO:0000313" key="1">
    <source>
        <dbReference type="EMBL" id="NER30809.1"/>
    </source>
</evidence>
<sequence>MSRPIFELGNSLNWNLARRGSFNARIDPKRKGKYLPIPAISVPISSHLAVVGVKSRKAKPKWWLGVYVSARLLTSVSSTSNFILGLEVYRNRCGLNTLTLLELPRLHPVPFLLILTPPHWHQQIDLEVWSYDGVDSDTTTESLARIEGKIDLM</sequence>
<gene>
    <name evidence="1" type="ORF">F6J89_25125</name>
</gene>
<protein>
    <submittedName>
        <fullName evidence="1">Uncharacterized protein</fullName>
    </submittedName>
</protein>
<dbReference type="EMBL" id="JAAHFQ010000647">
    <property type="protein sequence ID" value="NER30809.1"/>
    <property type="molecule type" value="Genomic_DNA"/>
</dbReference>
<proteinExistence type="predicted"/>
<name>A0A6B3NCI8_9CYAN</name>
<accession>A0A6B3NCI8</accession>
<organism evidence="1">
    <name type="scientific">Symploca sp. SIO1C4</name>
    <dbReference type="NCBI Taxonomy" id="2607765"/>
    <lineage>
        <taxon>Bacteria</taxon>
        <taxon>Bacillati</taxon>
        <taxon>Cyanobacteriota</taxon>
        <taxon>Cyanophyceae</taxon>
        <taxon>Coleofasciculales</taxon>
        <taxon>Coleofasciculaceae</taxon>
        <taxon>Symploca</taxon>
    </lineage>
</organism>
<dbReference type="AlphaFoldDB" id="A0A6B3NCI8"/>